<dbReference type="PANTHER" id="PTHR34597:SF1">
    <property type="entry name" value="HEME_HEMOPEXIN TRANSPORTER PROTEIN HUXB"/>
    <property type="match status" value="1"/>
</dbReference>
<feature type="domain" description="Polypeptide-transport-associated ShlB-type" evidence="6">
    <location>
        <begin position="99"/>
        <end position="172"/>
    </location>
</feature>
<sequence length="598" mass="64547">MLSSSSRLSGQSVFSFMRSSARVAAPLWLVASGDLFISQAQAAPAGVPLPPQLPYNAGQAARQAEMADQPPLPPPAAVPVLPRVVEPELELPDKETLMVRHIVVEGVEPAEQKSVAGFLSSYEGKNLTLAQIYDAAGKLTAYYRGQGFLVAKVHVPAQDARDGTLRFKLVRGRFGQATIQNESLVRRSFLQGVIDEALAGRPAITEGDLERAMLLVSDLHGAGMPHSAIAPGLQAGSSDFVFTVPHSRRVDGYLLSDNVGSRYTGRWRMNGGININSPAGIGDRISLFGIISTNSNLINGRASYSAPIGHSGLRGEIGAYKTDYALGGAYSSLDAVGYVNSIYGTLSYPILRARAESLYVSATYSHRNLNDQVFGVSTAHRSIDTGTISFNNVTYGTLGSMPLTSDVSASYTEGYVRFADQEQLQANRETLGTAGHYRRINLSVDATLGLMRQLALMFHFNGQKSLSGSMDSSEQMTLSGLWGVRSYYQGLSADSGFLFMPELRYSLPQVSILSKYQHSLGVFTDIAGGWLHNASVSYVQRHFSEVNDIGVGYYATYEYLPGRYVTAKGMFAHTYGSDYGLSSYNLGTTGLMQVGLTF</sequence>
<evidence type="ECO:0000256" key="1">
    <source>
        <dbReference type="ARBA" id="ARBA00022452"/>
    </source>
</evidence>
<evidence type="ECO:0000259" key="6">
    <source>
        <dbReference type="Pfam" id="PF08479"/>
    </source>
</evidence>
<dbReference type="Pfam" id="PF03865">
    <property type="entry name" value="ShlB"/>
    <property type="match status" value="1"/>
</dbReference>
<name>A0A841QKP8_9PROT</name>
<comment type="caution">
    <text evidence="7">The sequence shown here is derived from an EMBL/GenBank/DDBJ whole genome shotgun (WGS) entry which is preliminary data.</text>
</comment>
<protein>
    <submittedName>
        <fullName evidence="7">Hemolysin activation/secretion protein</fullName>
    </submittedName>
</protein>
<feature type="domain" description="Haemolysin activator HlyB C-terminal" evidence="5">
    <location>
        <begin position="236"/>
        <end position="533"/>
    </location>
</feature>
<dbReference type="InterPro" id="IPR013686">
    <property type="entry name" value="Polypept-transport_assoc_ShlB"/>
</dbReference>
<evidence type="ECO:0000259" key="5">
    <source>
        <dbReference type="Pfam" id="PF03865"/>
    </source>
</evidence>
<dbReference type="AlphaFoldDB" id="A0A841QKP8"/>
<keyword evidence="1" id="KW-0472">Membrane</keyword>
<evidence type="ECO:0000256" key="2">
    <source>
        <dbReference type="ARBA" id="ARBA00022692"/>
    </source>
</evidence>
<dbReference type="Proteomes" id="UP000578000">
    <property type="component" value="Unassembled WGS sequence"/>
</dbReference>
<keyword evidence="8" id="KW-1185">Reference proteome</keyword>
<evidence type="ECO:0000313" key="8">
    <source>
        <dbReference type="Proteomes" id="UP000578000"/>
    </source>
</evidence>
<dbReference type="EMBL" id="JACHIE010000023">
    <property type="protein sequence ID" value="MBB6458562.1"/>
    <property type="molecule type" value="Genomic_DNA"/>
</dbReference>
<keyword evidence="4" id="KW-0732">Signal</keyword>
<dbReference type="PANTHER" id="PTHR34597">
    <property type="entry name" value="SLR1661 PROTEIN"/>
    <property type="match status" value="1"/>
</dbReference>
<evidence type="ECO:0000313" key="7">
    <source>
        <dbReference type="EMBL" id="MBB6458562.1"/>
    </source>
</evidence>
<dbReference type="RefSeq" id="WP_221441746.1">
    <property type="nucleotide sequence ID" value="NZ_BAABDB010000027.1"/>
</dbReference>
<evidence type="ECO:0000256" key="4">
    <source>
        <dbReference type="SAM" id="SignalP"/>
    </source>
</evidence>
<dbReference type="InterPro" id="IPR051544">
    <property type="entry name" value="TPS_OM_transporter"/>
</dbReference>
<accession>A0A841QKP8</accession>
<feature type="chain" id="PRO_5032472631" evidence="4">
    <location>
        <begin position="43"/>
        <end position="598"/>
    </location>
</feature>
<dbReference type="GO" id="GO:0098046">
    <property type="term" value="C:type V protein secretion system complex"/>
    <property type="evidence" value="ECO:0007669"/>
    <property type="project" value="TreeGrafter"/>
</dbReference>
<feature type="signal peptide" evidence="4">
    <location>
        <begin position="1"/>
        <end position="42"/>
    </location>
</feature>
<organism evidence="7 8">
    <name type="scientific">Acetobacter lovaniensis</name>
    <dbReference type="NCBI Taxonomy" id="104100"/>
    <lineage>
        <taxon>Bacteria</taxon>
        <taxon>Pseudomonadati</taxon>
        <taxon>Pseudomonadota</taxon>
        <taxon>Alphaproteobacteria</taxon>
        <taxon>Acetobacterales</taxon>
        <taxon>Acetobacteraceae</taxon>
        <taxon>Acetobacter</taxon>
    </lineage>
</organism>
<gene>
    <name evidence="7" type="ORF">HNR55_003171</name>
</gene>
<evidence type="ECO:0000256" key="3">
    <source>
        <dbReference type="ARBA" id="ARBA00023237"/>
    </source>
</evidence>
<dbReference type="InterPro" id="IPR005565">
    <property type="entry name" value="Hemolysn_activator_HlyB_C"/>
</dbReference>
<dbReference type="GO" id="GO:0046819">
    <property type="term" value="P:protein secretion by the type V secretion system"/>
    <property type="evidence" value="ECO:0007669"/>
    <property type="project" value="TreeGrafter"/>
</dbReference>
<proteinExistence type="predicted"/>
<dbReference type="Gene3D" id="3.10.20.310">
    <property type="entry name" value="membrane protein fhac"/>
    <property type="match status" value="1"/>
</dbReference>
<keyword evidence="3" id="KW-0998">Cell outer membrane</keyword>
<keyword evidence="1" id="KW-1134">Transmembrane beta strand</keyword>
<dbReference type="Pfam" id="PF08479">
    <property type="entry name" value="POTRA_2"/>
    <property type="match status" value="1"/>
</dbReference>
<keyword evidence="2" id="KW-0812">Transmembrane</keyword>
<reference evidence="7 8" key="1">
    <citation type="submission" date="2020-08" db="EMBL/GenBank/DDBJ databases">
        <title>Genomic Encyclopedia of Type Strains, Phase IV (KMG-IV): sequencing the most valuable type-strain genomes for metagenomic binning, comparative biology and taxonomic classification.</title>
        <authorList>
            <person name="Goeker M."/>
        </authorList>
    </citation>
    <scope>NUCLEOTIDE SEQUENCE [LARGE SCALE GENOMIC DNA]</scope>
    <source>
        <strain evidence="7 8">DSM 4491</strain>
    </source>
</reference>
<dbReference type="GO" id="GO:0008320">
    <property type="term" value="F:protein transmembrane transporter activity"/>
    <property type="evidence" value="ECO:0007669"/>
    <property type="project" value="TreeGrafter"/>
</dbReference>
<dbReference type="Gene3D" id="2.40.160.50">
    <property type="entry name" value="membrane protein fhac: a member of the omp85/tpsb transporter family"/>
    <property type="match status" value="1"/>
</dbReference>